<dbReference type="InterPro" id="IPR027417">
    <property type="entry name" value="P-loop_NTPase"/>
</dbReference>
<feature type="domain" description="Bacterial type II secretion system protein E" evidence="4">
    <location>
        <begin position="425"/>
        <end position="439"/>
    </location>
</feature>
<proteinExistence type="inferred from homology"/>
<gene>
    <name evidence="5" type="ORF">ORQ98_28005</name>
</gene>
<evidence type="ECO:0000259" key="4">
    <source>
        <dbReference type="PROSITE" id="PS00662"/>
    </source>
</evidence>
<reference evidence="5 6" key="1">
    <citation type="submission" date="2022-11" db="EMBL/GenBank/DDBJ databases">
        <title>Spartinivicinus poritis sp. nov., isolated from scleractinian coral Porites lutea.</title>
        <authorList>
            <person name="Zhang G."/>
            <person name="Cai L."/>
            <person name="Wei Q."/>
        </authorList>
    </citation>
    <scope>NUCLEOTIDE SEQUENCE [LARGE SCALE GENOMIC DNA]</scope>
    <source>
        <strain evidence="5 6">A2-2</strain>
    </source>
</reference>
<dbReference type="PROSITE" id="PS00662">
    <property type="entry name" value="T2SP_E"/>
    <property type="match status" value="1"/>
</dbReference>
<dbReference type="PANTHER" id="PTHR30258:SF2">
    <property type="entry name" value="COMG OPERON PROTEIN 1"/>
    <property type="match status" value="1"/>
</dbReference>
<dbReference type="Gene3D" id="3.40.50.300">
    <property type="entry name" value="P-loop containing nucleotide triphosphate hydrolases"/>
    <property type="match status" value="1"/>
</dbReference>
<dbReference type="InterPro" id="IPR001482">
    <property type="entry name" value="T2SS/T4SS_dom"/>
</dbReference>
<dbReference type="SUPFAM" id="SSF160246">
    <property type="entry name" value="EspE N-terminal domain-like"/>
    <property type="match status" value="1"/>
</dbReference>
<dbReference type="Gene3D" id="3.30.450.90">
    <property type="match status" value="1"/>
</dbReference>
<evidence type="ECO:0000313" key="6">
    <source>
        <dbReference type="Proteomes" id="UP001528823"/>
    </source>
</evidence>
<accession>A0ABT5UHF9</accession>
<keyword evidence="2" id="KW-0547">Nucleotide-binding</keyword>
<keyword evidence="6" id="KW-1185">Reference proteome</keyword>
<name>A0ABT5UHF9_9GAMM</name>
<dbReference type="Gene3D" id="3.30.300.160">
    <property type="entry name" value="Type II secretion system, protein E, N-terminal domain"/>
    <property type="match status" value="1"/>
</dbReference>
<dbReference type="Pfam" id="PF05157">
    <property type="entry name" value="MshEN"/>
    <property type="match status" value="1"/>
</dbReference>
<dbReference type="PANTHER" id="PTHR30258">
    <property type="entry name" value="TYPE II SECRETION SYSTEM PROTEIN GSPE-RELATED"/>
    <property type="match status" value="1"/>
</dbReference>
<keyword evidence="3" id="KW-0067">ATP-binding</keyword>
<protein>
    <submittedName>
        <fullName evidence="5">ATPase, T2SS/T4P/T4SS family</fullName>
    </submittedName>
</protein>
<dbReference type="CDD" id="cd01129">
    <property type="entry name" value="PulE-GspE-like"/>
    <property type="match status" value="1"/>
</dbReference>
<evidence type="ECO:0000256" key="2">
    <source>
        <dbReference type="ARBA" id="ARBA00022741"/>
    </source>
</evidence>
<dbReference type="SUPFAM" id="SSF52540">
    <property type="entry name" value="P-loop containing nucleoside triphosphate hydrolases"/>
    <property type="match status" value="1"/>
</dbReference>
<dbReference type="InterPro" id="IPR007831">
    <property type="entry name" value="T2SS_GspE_N"/>
</dbReference>
<dbReference type="InterPro" id="IPR037257">
    <property type="entry name" value="T2SS_E_N_sf"/>
</dbReference>
<evidence type="ECO:0000313" key="5">
    <source>
        <dbReference type="EMBL" id="MDE1465814.1"/>
    </source>
</evidence>
<dbReference type="EMBL" id="JAPMOU010000088">
    <property type="protein sequence ID" value="MDE1465814.1"/>
    <property type="molecule type" value="Genomic_DNA"/>
</dbReference>
<dbReference type="RefSeq" id="WP_274692117.1">
    <property type="nucleotide sequence ID" value="NZ_JAPMOU010000088.1"/>
</dbReference>
<dbReference type="Proteomes" id="UP001528823">
    <property type="component" value="Unassembled WGS sequence"/>
</dbReference>
<comment type="caution">
    <text evidence="5">The sequence shown here is derived from an EMBL/GenBank/DDBJ whole genome shotgun (WGS) entry which is preliminary data.</text>
</comment>
<comment type="similarity">
    <text evidence="1">Belongs to the GSP E family.</text>
</comment>
<organism evidence="5 6">
    <name type="scientific">Spartinivicinus poritis</name>
    <dbReference type="NCBI Taxonomy" id="2994640"/>
    <lineage>
        <taxon>Bacteria</taxon>
        <taxon>Pseudomonadati</taxon>
        <taxon>Pseudomonadota</taxon>
        <taxon>Gammaproteobacteria</taxon>
        <taxon>Oceanospirillales</taxon>
        <taxon>Zooshikellaceae</taxon>
        <taxon>Spartinivicinus</taxon>
    </lineage>
</organism>
<evidence type="ECO:0000256" key="1">
    <source>
        <dbReference type="ARBA" id="ARBA00006611"/>
    </source>
</evidence>
<evidence type="ECO:0000256" key="3">
    <source>
        <dbReference type="ARBA" id="ARBA00022840"/>
    </source>
</evidence>
<dbReference type="Pfam" id="PF00437">
    <property type="entry name" value="T2SSE"/>
    <property type="match status" value="1"/>
</dbReference>
<sequence>MSNDNLETGIIIAQLLIKNGLIDEAQLKYVTRIREKLVEEKTLLNTMLELGYFDKDQLKTVLVKSKINVPIGELLVELGDITLSELKMAMKIQNNNKEKKIGSILVERYYIKEERLIEVLSTQLDCPKIDFEIDTIDKSLIGSIQFNWYELYQFIPVFRKDNKVYVACIDPLDKEVKRIAEMALKCEVVLGISSQRLIKDVIKKLKKSDKPPISSSNNLDENIIHIVEDIFKKAIETHTSDIHIEPTNNYSRVSFRRHGVLFIYKEFDKSIHAAVITRLKVLGKADIAERRRHQDGKIEYQDASGRLFDIRCSFYISIHGEKACLRLLNRKTTFLNLDSIGMVPSVLERFKLEALSIPTGVVLITGPTNSGKTTTLYSCIDYLNNTETSIITAEDPVEYIIDGITQCALNPKIDLTFADTLRHMVRQDPDVIVLGEIRDKQSTEAAIQAALTGHKVLTTFHTADTIGGLLRLMNMNIETFLISTTVVSVLAQRLLRRVCGACAEHYKPSTLEIQQLSLHSDSLKEAGFKYGAGCEKCHYTGYDGRVSVFELLVLNERVKDAILTKQSSYDIRRISIETSGLITLLEDGIEKACNGVTTLSEVLRMLPRSDRPRPLEEIKRLCNSHYYG</sequence>